<protein>
    <submittedName>
        <fullName evidence="3">Uncharacterized protein</fullName>
    </submittedName>
</protein>
<reference evidence="2" key="2">
    <citation type="submission" date="2017-03" db="EMBL/GenBank/DDBJ databases">
        <title>The mobilome is the main driver of stx2-positive O26:H11 Escherichia coli strains evolution.</title>
        <authorList>
            <person name="Delannoy S."/>
            <person name="Mariani-Kurkdjian P."/>
            <person name="Webb H.E."/>
            <person name="Bonacorsi S."/>
            <person name="Fach P."/>
        </authorList>
    </citation>
    <scope>NUCLEOTIDE SEQUENCE</scope>
    <source>
        <strain evidence="2">34870</strain>
    </source>
</reference>
<name>A0A377EL87_ECOLX</name>
<evidence type="ECO:0000313" key="5">
    <source>
        <dbReference type="Proteomes" id="UP000255057"/>
    </source>
</evidence>
<reference evidence="3 5" key="3">
    <citation type="submission" date="2018-06" db="EMBL/GenBank/DDBJ databases">
        <authorList>
            <consortium name="Pathogen Informatics"/>
            <person name="Doyle S."/>
        </authorList>
    </citation>
    <scope>NUCLEOTIDE SEQUENCE [LARGE SCALE GENOMIC DNA]</scope>
    <source>
        <strain evidence="3 5">NCTC8960</strain>
    </source>
</reference>
<sequence length="242" mass="26944">MEYMDWVELGMNKRARKMTRQDVAEAMGFKGKGAASHKFKGRRDTTNKTADDVFKMLATVGWQAVIFDSNGKIVMGTAHVDSPDGMEQKFIKRCEELARENEVLKAEIDMLKNQLNNKSDIVDKPVNQQIETKSDAIVGEPVMTDLSNKSNIVKEPVKQQKAAGGRPARFKVEQLEQWLKEQGGYKGTIDELALHAFGKVGKDGKLHGAPGRHWMYKALAKLEDEGKIVKEAATRSGINIVA</sequence>
<dbReference type="EMBL" id="LDXE02000002">
    <property type="protein sequence ID" value="PBN76243.1"/>
    <property type="molecule type" value="Genomic_DNA"/>
</dbReference>
<accession>A0A377EL87</accession>
<dbReference type="Proteomes" id="UP000255057">
    <property type="component" value="Unassembled WGS sequence"/>
</dbReference>
<evidence type="ECO:0000256" key="1">
    <source>
        <dbReference type="SAM" id="Coils"/>
    </source>
</evidence>
<dbReference type="Proteomes" id="UP000036331">
    <property type="component" value="Unassembled WGS sequence"/>
</dbReference>
<proteinExistence type="predicted"/>
<organism evidence="3 5">
    <name type="scientific">Escherichia coli</name>
    <dbReference type="NCBI Taxonomy" id="562"/>
    <lineage>
        <taxon>Bacteria</taxon>
        <taxon>Pseudomonadati</taxon>
        <taxon>Pseudomonadota</taxon>
        <taxon>Gammaproteobacteria</taxon>
        <taxon>Enterobacterales</taxon>
        <taxon>Enterobacteriaceae</taxon>
        <taxon>Escherichia</taxon>
    </lineage>
</organism>
<feature type="coiled-coil region" evidence="1">
    <location>
        <begin position="87"/>
        <end position="121"/>
    </location>
</feature>
<dbReference type="EMBL" id="UGFO01000006">
    <property type="protein sequence ID" value="STN13790.1"/>
    <property type="molecule type" value="Genomic_DNA"/>
</dbReference>
<reference evidence="2 4" key="1">
    <citation type="journal article" date="2015" name="Genome Announc.">
        <title>Draft Genome Sequences of Human-Pathogenic Escherichia coli O26:H11 Strains Carrying the stx2 Gene Only and Circulating in France.</title>
        <authorList>
            <person name="Delannoy S."/>
            <person name="Mariani-Kurkdjian P."/>
            <person name="Bonacorsi S."/>
            <person name="Liguori S."/>
            <person name="Ison S.A."/>
            <person name="Fach P."/>
        </authorList>
    </citation>
    <scope>NUCLEOTIDE SEQUENCE [LARGE SCALE GENOMIC DNA]</scope>
    <source>
        <strain evidence="2 4">34870</strain>
    </source>
</reference>
<dbReference type="AlphaFoldDB" id="A0A377EL87"/>
<keyword evidence="1" id="KW-0175">Coiled coil</keyword>
<evidence type="ECO:0000313" key="2">
    <source>
        <dbReference type="EMBL" id="PBN76243.1"/>
    </source>
</evidence>
<dbReference type="RefSeq" id="WP_000456159.1">
    <property type="nucleotide sequence ID" value="NZ_BGDQ01000053.1"/>
</dbReference>
<gene>
    <name evidence="2" type="ORF">ABE91_014665</name>
    <name evidence="3" type="ORF">NCTC8960_04146</name>
</gene>
<evidence type="ECO:0000313" key="4">
    <source>
        <dbReference type="Proteomes" id="UP000036331"/>
    </source>
</evidence>
<evidence type="ECO:0000313" key="3">
    <source>
        <dbReference type="EMBL" id="STN13790.1"/>
    </source>
</evidence>